<evidence type="ECO:0000256" key="2">
    <source>
        <dbReference type="ARBA" id="ARBA00022448"/>
    </source>
</evidence>
<feature type="transmembrane region" description="Helical" evidence="9">
    <location>
        <begin position="93"/>
        <end position="114"/>
    </location>
</feature>
<dbReference type="GO" id="GO:0006605">
    <property type="term" value="P:protein targeting"/>
    <property type="evidence" value="ECO:0007669"/>
    <property type="project" value="UniProtKB-UniRule"/>
</dbReference>
<feature type="transmembrane region" description="Helical" evidence="9">
    <location>
        <begin position="21"/>
        <end position="40"/>
    </location>
</feature>
<keyword evidence="7 9" id="KW-0811">Translocation</keyword>
<dbReference type="GO" id="GO:0008320">
    <property type="term" value="F:protein transmembrane transporter activity"/>
    <property type="evidence" value="ECO:0007669"/>
    <property type="project" value="UniProtKB-UniRule"/>
</dbReference>
<feature type="transmembrane region" description="Helical" evidence="9">
    <location>
        <begin position="46"/>
        <end position="66"/>
    </location>
</feature>
<keyword evidence="4 9" id="KW-0812">Transmembrane</keyword>
<dbReference type="PANTHER" id="PTHR33910:SF1">
    <property type="entry name" value="PROTEIN TRANSLOCASE SUBUNIT SECE"/>
    <property type="match status" value="1"/>
</dbReference>
<dbReference type="Gene3D" id="1.20.5.1030">
    <property type="entry name" value="Preprotein translocase secy subunit"/>
    <property type="match status" value="1"/>
</dbReference>
<evidence type="ECO:0000256" key="6">
    <source>
        <dbReference type="ARBA" id="ARBA00022989"/>
    </source>
</evidence>
<comment type="function">
    <text evidence="9">Essential subunit of the Sec protein translocation channel SecYEG. Clamps together the 2 halves of SecY. May contact the channel plug during translocation.</text>
</comment>
<gene>
    <name evidence="9 10" type="primary">secE</name>
    <name evidence="10" type="ORF">ENS64_08625</name>
</gene>
<comment type="subunit">
    <text evidence="9">Component of the Sec protein translocase complex. Heterotrimer consisting of SecY, SecE and SecG subunits. The heterotrimers can form oligomers, although 1 heterotrimer is thought to be able to translocate proteins. Interacts with the ribosome. Interacts with SecDF, and other proteins may be involved. Interacts with SecA.</text>
</comment>
<evidence type="ECO:0000256" key="5">
    <source>
        <dbReference type="ARBA" id="ARBA00022927"/>
    </source>
</evidence>
<comment type="similarity">
    <text evidence="9">Belongs to the SecE/SEC61-gamma family.</text>
</comment>
<organism evidence="10">
    <name type="scientific">Schlesneria paludicola</name>
    <dbReference type="NCBI Taxonomy" id="360056"/>
    <lineage>
        <taxon>Bacteria</taxon>
        <taxon>Pseudomonadati</taxon>
        <taxon>Planctomycetota</taxon>
        <taxon>Planctomycetia</taxon>
        <taxon>Planctomycetales</taxon>
        <taxon>Planctomycetaceae</taxon>
        <taxon>Schlesneria</taxon>
    </lineage>
</organism>
<dbReference type="Pfam" id="PF00584">
    <property type="entry name" value="SecE"/>
    <property type="match status" value="1"/>
</dbReference>
<evidence type="ECO:0000256" key="7">
    <source>
        <dbReference type="ARBA" id="ARBA00023010"/>
    </source>
</evidence>
<evidence type="ECO:0000256" key="8">
    <source>
        <dbReference type="ARBA" id="ARBA00023136"/>
    </source>
</evidence>
<keyword evidence="8 9" id="KW-0472">Membrane</keyword>
<dbReference type="GO" id="GO:0005886">
    <property type="term" value="C:plasma membrane"/>
    <property type="evidence" value="ECO:0007669"/>
    <property type="project" value="UniProtKB-UniRule"/>
</dbReference>
<comment type="caution">
    <text evidence="9">Lacks conserved residue(s) required for the propagation of feature annotation.</text>
</comment>
<dbReference type="GO" id="GO:0009306">
    <property type="term" value="P:protein secretion"/>
    <property type="evidence" value="ECO:0007669"/>
    <property type="project" value="UniProtKB-UniRule"/>
</dbReference>
<dbReference type="GO" id="GO:0065002">
    <property type="term" value="P:intracellular protein transmembrane transport"/>
    <property type="evidence" value="ECO:0007669"/>
    <property type="project" value="UniProtKB-UniRule"/>
</dbReference>
<dbReference type="EMBL" id="DSVQ01000012">
    <property type="protein sequence ID" value="HGT39307.1"/>
    <property type="molecule type" value="Genomic_DNA"/>
</dbReference>
<dbReference type="PANTHER" id="PTHR33910">
    <property type="entry name" value="PROTEIN TRANSLOCASE SUBUNIT SECE"/>
    <property type="match status" value="1"/>
</dbReference>
<name>A0A7C4QN46_9PLAN</name>
<keyword evidence="3 9" id="KW-1003">Cell membrane</keyword>
<evidence type="ECO:0000313" key="10">
    <source>
        <dbReference type="EMBL" id="HGT39307.1"/>
    </source>
</evidence>
<dbReference type="InterPro" id="IPR001901">
    <property type="entry name" value="Translocase_SecE/Sec61-g"/>
</dbReference>
<evidence type="ECO:0000256" key="3">
    <source>
        <dbReference type="ARBA" id="ARBA00022475"/>
    </source>
</evidence>
<sequence length="130" mass="14523">MMAVNLYKRNQGKLARQLTAGAILVAVVLAAWSMSITILAELPETARYAISGGVALIGAWFAFRIVNYPVFADFLIDVEGEMVKVSWPSKDELIRATTVVLATGFLLAMVLFIYDVIWQQVLRWINVLQF</sequence>
<evidence type="ECO:0000256" key="1">
    <source>
        <dbReference type="ARBA" id="ARBA00004370"/>
    </source>
</evidence>
<evidence type="ECO:0000256" key="9">
    <source>
        <dbReference type="HAMAP-Rule" id="MF_00422"/>
    </source>
</evidence>
<accession>A0A7C4QN46</accession>
<evidence type="ECO:0000256" key="4">
    <source>
        <dbReference type="ARBA" id="ARBA00022692"/>
    </source>
</evidence>
<dbReference type="GO" id="GO:0043952">
    <property type="term" value="P:protein transport by the Sec complex"/>
    <property type="evidence" value="ECO:0007669"/>
    <property type="project" value="UniProtKB-UniRule"/>
</dbReference>
<dbReference type="HAMAP" id="MF_00422">
    <property type="entry name" value="SecE"/>
    <property type="match status" value="1"/>
</dbReference>
<comment type="subcellular location">
    <subcellularLocation>
        <location evidence="1">Membrane</location>
    </subcellularLocation>
</comment>
<comment type="caution">
    <text evidence="10">The sequence shown here is derived from an EMBL/GenBank/DDBJ whole genome shotgun (WGS) entry which is preliminary data.</text>
</comment>
<keyword evidence="6 9" id="KW-1133">Transmembrane helix</keyword>
<dbReference type="InterPro" id="IPR038379">
    <property type="entry name" value="SecE_sf"/>
</dbReference>
<keyword evidence="5 9" id="KW-0653">Protein transport</keyword>
<dbReference type="NCBIfam" id="TIGR00964">
    <property type="entry name" value="secE_bact"/>
    <property type="match status" value="1"/>
</dbReference>
<proteinExistence type="inferred from homology"/>
<reference evidence="10" key="1">
    <citation type="journal article" date="2020" name="mSystems">
        <title>Genome- and Community-Level Interaction Insights into Carbon Utilization and Element Cycling Functions of Hydrothermarchaeota in Hydrothermal Sediment.</title>
        <authorList>
            <person name="Zhou Z."/>
            <person name="Liu Y."/>
            <person name="Xu W."/>
            <person name="Pan J."/>
            <person name="Luo Z.H."/>
            <person name="Li M."/>
        </authorList>
    </citation>
    <scope>NUCLEOTIDE SEQUENCE [LARGE SCALE GENOMIC DNA]</scope>
    <source>
        <strain evidence="10">SpSt-508</strain>
    </source>
</reference>
<dbReference type="InterPro" id="IPR005807">
    <property type="entry name" value="SecE_bac"/>
</dbReference>
<keyword evidence="2 9" id="KW-0813">Transport</keyword>
<dbReference type="AlphaFoldDB" id="A0A7C4QN46"/>
<protein>
    <recommendedName>
        <fullName evidence="9">Protein translocase subunit SecE</fullName>
    </recommendedName>
</protein>